<dbReference type="EMBL" id="CP016174">
    <property type="protein sequence ID" value="ANN17795.1"/>
    <property type="molecule type" value="Genomic_DNA"/>
</dbReference>
<dbReference type="AlphaFoldDB" id="A0A193C050"/>
<sequence>MFVLDTGCRWRDLPEQLGCGSGHTAWRRLREWQDAGVWDRLHQLVLDELSDIDELDAVSVRSKRGRADRPQPH</sequence>
<proteinExistence type="predicted"/>
<evidence type="ECO:0000313" key="2">
    <source>
        <dbReference type="EMBL" id="ANN17795.1"/>
    </source>
</evidence>
<keyword evidence="3" id="KW-1185">Reference proteome</keyword>
<dbReference type="PANTHER" id="PTHR46637">
    <property type="entry name" value="TIS1421-TRANSPOSASE PROTEIN A"/>
    <property type="match status" value="1"/>
</dbReference>
<name>A0A193C050_AMYOR</name>
<evidence type="ECO:0000313" key="3">
    <source>
        <dbReference type="Proteomes" id="UP000093695"/>
    </source>
</evidence>
<dbReference type="PANTHER" id="PTHR46637:SF1">
    <property type="entry name" value="BLL5188 PROTEIN"/>
    <property type="match status" value="1"/>
</dbReference>
<reference evidence="2 3" key="1">
    <citation type="journal article" date="2015" name="Genome Announc.">
        <title>Draft Genome Sequence of Norvancomycin-Producing Strain Amycolatopsis orientalis CPCC200066.</title>
        <authorList>
            <person name="Lei X."/>
            <person name="Yuan F."/>
            <person name="Shi Y."/>
            <person name="Li X."/>
            <person name="Wang L."/>
            <person name="Hong B."/>
        </authorList>
    </citation>
    <scope>NUCLEOTIDE SEQUENCE [LARGE SCALE GENOMIC DNA]</scope>
    <source>
        <strain evidence="2 3">B-37</strain>
    </source>
</reference>
<feature type="domain" description="Insertion element IS402-like" evidence="1">
    <location>
        <begin position="1"/>
        <end position="42"/>
    </location>
</feature>
<dbReference type="STRING" id="31958.SD37_20500"/>
<dbReference type="KEGG" id="aori:SD37_20500"/>
<evidence type="ECO:0000259" key="1">
    <source>
        <dbReference type="Pfam" id="PF13340"/>
    </source>
</evidence>
<protein>
    <recommendedName>
        <fullName evidence="1">Insertion element IS402-like domain-containing protein</fullName>
    </recommendedName>
</protein>
<dbReference type="Pfam" id="PF13340">
    <property type="entry name" value="DUF4096"/>
    <property type="match status" value="1"/>
</dbReference>
<dbReference type="InterPro" id="IPR052909">
    <property type="entry name" value="Transposase_6_like"/>
</dbReference>
<dbReference type="InterPro" id="IPR025161">
    <property type="entry name" value="IS402-like_dom"/>
</dbReference>
<dbReference type="Proteomes" id="UP000093695">
    <property type="component" value="Chromosome"/>
</dbReference>
<organism evidence="2 3">
    <name type="scientific">Amycolatopsis orientalis</name>
    <name type="common">Nocardia orientalis</name>
    <dbReference type="NCBI Taxonomy" id="31958"/>
    <lineage>
        <taxon>Bacteria</taxon>
        <taxon>Bacillati</taxon>
        <taxon>Actinomycetota</taxon>
        <taxon>Actinomycetes</taxon>
        <taxon>Pseudonocardiales</taxon>
        <taxon>Pseudonocardiaceae</taxon>
        <taxon>Amycolatopsis</taxon>
    </lineage>
</organism>
<gene>
    <name evidence="2" type="ORF">SD37_20500</name>
</gene>
<accession>A0A193C050</accession>